<proteinExistence type="inferred from homology"/>
<comment type="similarity">
    <text evidence="1">Belongs to the cytochrome P450 family.</text>
</comment>
<reference evidence="7 8" key="1">
    <citation type="journal article" date="2013" name="Genome Biol.">
        <title>The genome sequence of the most widely cultivated cacao type and its use to identify candidate genes regulating pod color.</title>
        <authorList>
            <person name="Motamayor J.C."/>
            <person name="Mockaitis K."/>
            <person name="Schmutz J."/>
            <person name="Haiminen N."/>
            <person name="Iii D.L."/>
            <person name="Cornejo O."/>
            <person name="Findley S.D."/>
            <person name="Zheng P."/>
            <person name="Utro F."/>
            <person name="Royaert S."/>
            <person name="Saski C."/>
            <person name="Jenkins J."/>
            <person name="Podicheti R."/>
            <person name="Zhao M."/>
            <person name="Scheffler B.E."/>
            <person name="Stack J.C."/>
            <person name="Feltus F.A."/>
            <person name="Mustiga G.M."/>
            <person name="Amores F."/>
            <person name="Phillips W."/>
            <person name="Marelli J.P."/>
            <person name="May G.D."/>
            <person name="Shapiro H."/>
            <person name="Ma J."/>
            <person name="Bustamante C.D."/>
            <person name="Schnell R.J."/>
            <person name="Main D."/>
            <person name="Gilbert D."/>
            <person name="Parida L."/>
            <person name="Kuhn D.N."/>
        </authorList>
    </citation>
    <scope>NUCLEOTIDE SEQUENCE [LARGE SCALE GENOMIC DNA]</scope>
    <source>
        <strain evidence="8">cv. Matina 1-6</strain>
    </source>
</reference>
<dbReference type="GO" id="GO:0004497">
    <property type="term" value="F:monooxygenase activity"/>
    <property type="evidence" value="ECO:0007669"/>
    <property type="project" value="UniProtKB-KW"/>
</dbReference>
<keyword evidence="3" id="KW-0479">Metal-binding</keyword>
<keyword evidence="5" id="KW-0408">Iron</keyword>
<protein>
    <submittedName>
        <fullName evidence="7">Cytochrome P450, family 81, subfamily D, polypeptide 2</fullName>
    </submittedName>
</protein>
<evidence type="ECO:0000313" key="7">
    <source>
        <dbReference type="EMBL" id="EOY03931.1"/>
    </source>
</evidence>
<accession>A0A061EGB6</accession>
<gene>
    <name evidence="7" type="ORF">TCM_019145</name>
</gene>
<dbReference type="HOGENOM" id="CLU_2324913_0_0_1"/>
<dbReference type="InterPro" id="IPR036396">
    <property type="entry name" value="Cyt_P450_sf"/>
</dbReference>
<name>A0A061EGB6_THECC</name>
<keyword evidence="6" id="KW-0503">Monooxygenase</keyword>
<evidence type="ECO:0000256" key="3">
    <source>
        <dbReference type="ARBA" id="ARBA00022723"/>
    </source>
</evidence>
<dbReference type="InParanoid" id="A0A061EGB6"/>
<organism evidence="7 8">
    <name type="scientific">Theobroma cacao</name>
    <name type="common">Cacao</name>
    <name type="synonym">Cocoa</name>
    <dbReference type="NCBI Taxonomy" id="3641"/>
    <lineage>
        <taxon>Eukaryota</taxon>
        <taxon>Viridiplantae</taxon>
        <taxon>Streptophyta</taxon>
        <taxon>Embryophyta</taxon>
        <taxon>Tracheophyta</taxon>
        <taxon>Spermatophyta</taxon>
        <taxon>Magnoliopsida</taxon>
        <taxon>eudicotyledons</taxon>
        <taxon>Gunneridae</taxon>
        <taxon>Pentapetalae</taxon>
        <taxon>rosids</taxon>
        <taxon>malvids</taxon>
        <taxon>Malvales</taxon>
        <taxon>Malvaceae</taxon>
        <taxon>Byttnerioideae</taxon>
        <taxon>Theobroma</taxon>
    </lineage>
</organism>
<evidence type="ECO:0000313" key="8">
    <source>
        <dbReference type="Proteomes" id="UP000026915"/>
    </source>
</evidence>
<dbReference type="GO" id="GO:0005506">
    <property type="term" value="F:iron ion binding"/>
    <property type="evidence" value="ECO:0007669"/>
    <property type="project" value="InterPro"/>
</dbReference>
<keyword evidence="2" id="KW-0349">Heme</keyword>
<dbReference type="GO" id="GO:0016705">
    <property type="term" value="F:oxidoreductase activity, acting on paired donors, with incorporation or reduction of molecular oxygen"/>
    <property type="evidence" value="ECO:0007669"/>
    <property type="project" value="InterPro"/>
</dbReference>
<dbReference type="EMBL" id="CM001882">
    <property type="protein sequence ID" value="EOY03931.1"/>
    <property type="molecule type" value="Genomic_DNA"/>
</dbReference>
<dbReference type="Pfam" id="PF00067">
    <property type="entry name" value="p450"/>
    <property type="match status" value="1"/>
</dbReference>
<dbReference type="GO" id="GO:0020037">
    <property type="term" value="F:heme binding"/>
    <property type="evidence" value="ECO:0007669"/>
    <property type="project" value="InterPro"/>
</dbReference>
<dbReference type="Proteomes" id="UP000026915">
    <property type="component" value="Chromosome 4"/>
</dbReference>
<keyword evidence="8" id="KW-1185">Reference proteome</keyword>
<keyword evidence="4" id="KW-0560">Oxidoreductase</keyword>
<dbReference type="Gene3D" id="1.10.630.10">
    <property type="entry name" value="Cytochrome P450"/>
    <property type="match status" value="1"/>
</dbReference>
<dbReference type="PANTHER" id="PTHR47947:SF57">
    <property type="entry name" value="CYTOCHROME P450 81F3-LIKE"/>
    <property type="match status" value="1"/>
</dbReference>
<evidence type="ECO:0000256" key="1">
    <source>
        <dbReference type="ARBA" id="ARBA00010617"/>
    </source>
</evidence>
<dbReference type="AlphaFoldDB" id="A0A061EGB6"/>
<sequence length="99" mass="11264">MASNDCIIGGYDVPRGTIILVNVWAIHRDPKLWDDPTSFKLERFENEKGESHKVMPFGVDTKEIDMTDGTRSTMPKARPLEAMCKARPIVNKVLYKENV</sequence>
<evidence type="ECO:0000256" key="2">
    <source>
        <dbReference type="ARBA" id="ARBA00022617"/>
    </source>
</evidence>
<dbReference type="InterPro" id="IPR001128">
    <property type="entry name" value="Cyt_P450"/>
</dbReference>
<dbReference type="Gramene" id="EOY03931">
    <property type="protein sequence ID" value="EOY03931"/>
    <property type="gene ID" value="TCM_019145"/>
</dbReference>
<evidence type="ECO:0000256" key="5">
    <source>
        <dbReference type="ARBA" id="ARBA00023004"/>
    </source>
</evidence>
<evidence type="ECO:0000256" key="6">
    <source>
        <dbReference type="ARBA" id="ARBA00023033"/>
    </source>
</evidence>
<dbReference type="eggNOG" id="KOG0156">
    <property type="taxonomic scope" value="Eukaryota"/>
</dbReference>
<evidence type="ECO:0000256" key="4">
    <source>
        <dbReference type="ARBA" id="ARBA00023002"/>
    </source>
</evidence>
<dbReference type="InterPro" id="IPR050651">
    <property type="entry name" value="Plant_Cytochrome_P450_Monoox"/>
</dbReference>
<dbReference type="OMA" id="ARDIAYK"/>
<dbReference type="PANTHER" id="PTHR47947">
    <property type="entry name" value="CYTOCHROME P450 82C3-RELATED"/>
    <property type="match status" value="1"/>
</dbReference>
<dbReference type="SUPFAM" id="SSF48264">
    <property type="entry name" value="Cytochrome P450"/>
    <property type="match status" value="1"/>
</dbReference>